<organism evidence="1 2">
    <name type="scientific">Ammoniphilus resinae</name>
    <dbReference type="NCBI Taxonomy" id="861532"/>
    <lineage>
        <taxon>Bacteria</taxon>
        <taxon>Bacillati</taxon>
        <taxon>Bacillota</taxon>
        <taxon>Bacilli</taxon>
        <taxon>Bacillales</taxon>
        <taxon>Paenibacillaceae</taxon>
        <taxon>Aneurinibacillus group</taxon>
        <taxon>Ammoniphilus</taxon>
    </lineage>
</organism>
<dbReference type="Proteomes" id="UP001519343">
    <property type="component" value="Unassembled WGS sequence"/>
</dbReference>
<proteinExistence type="predicted"/>
<sequence length="66" mass="8256">MKWVIVKKRRSGPDSGRTFRYFHVLHFNFEDKGKFFRYVDDQITEWYNFPVLYKRKGRDRSELSNY</sequence>
<accession>A0ABS4GLY5</accession>
<protein>
    <recommendedName>
        <fullName evidence="3">Transposase</fullName>
    </recommendedName>
</protein>
<comment type="caution">
    <text evidence="1">The sequence shown here is derived from an EMBL/GenBank/DDBJ whole genome shotgun (WGS) entry which is preliminary data.</text>
</comment>
<dbReference type="EMBL" id="JAGGKT010000002">
    <property type="protein sequence ID" value="MBP1930910.1"/>
    <property type="molecule type" value="Genomic_DNA"/>
</dbReference>
<name>A0ABS4GLY5_9BACL</name>
<evidence type="ECO:0000313" key="2">
    <source>
        <dbReference type="Proteomes" id="UP001519343"/>
    </source>
</evidence>
<evidence type="ECO:0000313" key="1">
    <source>
        <dbReference type="EMBL" id="MBP1930910.1"/>
    </source>
</evidence>
<reference evidence="1 2" key="1">
    <citation type="submission" date="2021-03" db="EMBL/GenBank/DDBJ databases">
        <title>Genomic Encyclopedia of Type Strains, Phase IV (KMG-IV): sequencing the most valuable type-strain genomes for metagenomic binning, comparative biology and taxonomic classification.</title>
        <authorList>
            <person name="Goeker M."/>
        </authorList>
    </citation>
    <scope>NUCLEOTIDE SEQUENCE [LARGE SCALE GENOMIC DNA]</scope>
    <source>
        <strain evidence="1 2">DSM 24738</strain>
    </source>
</reference>
<gene>
    <name evidence="1" type="ORF">J2Z37_000907</name>
</gene>
<keyword evidence="2" id="KW-1185">Reference proteome</keyword>
<evidence type="ECO:0008006" key="3">
    <source>
        <dbReference type="Google" id="ProtNLM"/>
    </source>
</evidence>